<dbReference type="AlphaFoldDB" id="A0A915ZBX6"/>
<dbReference type="OrthoDB" id="10274254at2759"/>
<protein>
    <submittedName>
        <fullName evidence="2">Uncharacterized protein</fullName>
    </submittedName>
</protein>
<dbReference type="EMBL" id="CAGKOT010000025">
    <property type="protein sequence ID" value="CAB5368838.1"/>
    <property type="molecule type" value="Genomic_DNA"/>
</dbReference>
<evidence type="ECO:0000256" key="1">
    <source>
        <dbReference type="SAM" id="MobiDB-lite"/>
    </source>
</evidence>
<comment type="caution">
    <text evidence="2">The sequence shown here is derived from an EMBL/GenBank/DDBJ whole genome shotgun (WGS) entry which is preliminary data.</text>
</comment>
<reference evidence="2" key="1">
    <citation type="submission" date="2020-05" db="EMBL/GenBank/DDBJ databases">
        <authorList>
            <person name="Rincon C."/>
            <person name="Sanders R I."/>
            <person name="Robbins C."/>
            <person name="Chaturvedi A."/>
        </authorList>
    </citation>
    <scope>NUCLEOTIDE SEQUENCE</scope>
    <source>
        <strain evidence="2">CHB12</strain>
    </source>
</reference>
<evidence type="ECO:0000313" key="2">
    <source>
        <dbReference type="EMBL" id="CAB5368838.1"/>
    </source>
</evidence>
<evidence type="ECO:0000313" key="3">
    <source>
        <dbReference type="Proteomes" id="UP000684084"/>
    </source>
</evidence>
<feature type="compositionally biased region" description="Basic and acidic residues" evidence="1">
    <location>
        <begin position="139"/>
        <end position="157"/>
    </location>
</feature>
<proteinExistence type="predicted"/>
<gene>
    <name evidence="2" type="ORF">CHRIB12_LOCUS11973</name>
</gene>
<name>A0A915ZBX6_9GLOM</name>
<feature type="region of interest" description="Disordered" evidence="1">
    <location>
        <begin position="132"/>
        <end position="157"/>
    </location>
</feature>
<sequence>MSNLNSKLIFQNNYLNRTQLNPQDKTRHTFYNYLCVPSNLLFLIFSVYFSEHVSNFTFESFRIARASVRVVTPASQDEPPHLTTVDCTPIIIRQIYNLNETKLAGTTKYKDFNTKPKVIRKLNTKSLRGRCHFGGKSKQRNENVLRTPPESKGRQIF</sequence>
<accession>A0A915ZBX6</accession>
<dbReference type="VEuPathDB" id="FungiDB:RhiirFUN_009850"/>
<organism evidence="2 3">
    <name type="scientific">Rhizophagus irregularis</name>
    <dbReference type="NCBI Taxonomy" id="588596"/>
    <lineage>
        <taxon>Eukaryota</taxon>
        <taxon>Fungi</taxon>
        <taxon>Fungi incertae sedis</taxon>
        <taxon>Mucoromycota</taxon>
        <taxon>Glomeromycotina</taxon>
        <taxon>Glomeromycetes</taxon>
        <taxon>Glomerales</taxon>
        <taxon>Glomeraceae</taxon>
        <taxon>Rhizophagus</taxon>
    </lineage>
</organism>
<dbReference type="Proteomes" id="UP000684084">
    <property type="component" value="Unassembled WGS sequence"/>
</dbReference>